<dbReference type="Proteomes" id="UP001057402">
    <property type="component" value="Chromosome 3"/>
</dbReference>
<organism evidence="1 2">
    <name type="scientific">Melastoma candidum</name>
    <dbReference type="NCBI Taxonomy" id="119954"/>
    <lineage>
        <taxon>Eukaryota</taxon>
        <taxon>Viridiplantae</taxon>
        <taxon>Streptophyta</taxon>
        <taxon>Embryophyta</taxon>
        <taxon>Tracheophyta</taxon>
        <taxon>Spermatophyta</taxon>
        <taxon>Magnoliopsida</taxon>
        <taxon>eudicotyledons</taxon>
        <taxon>Gunneridae</taxon>
        <taxon>Pentapetalae</taxon>
        <taxon>rosids</taxon>
        <taxon>malvids</taxon>
        <taxon>Myrtales</taxon>
        <taxon>Melastomataceae</taxon>
        <taxon>Melastomatoideae</taxon>
        <taxon>Melastomateae</taxon>
        <taxon>Melastoma</taxon>
    </lineage>
</organism>
<comment type="caution">
    <text evidence="1">The sequence shown here is derived from an EMBL/GenBank/DDBJ whole genome shotgun (WGS) entry which is preliminary data.</text>
</comment>
<dbReference type="EMBL" id="CM042882">
    <property type="protein sequence ID" value="KAI4381047.1"/>
    <property type="molecule type" value="Genomic_DNA"/>
</dbReference>
<reference evidence="2" key="1">
    <citation type="journal article" date="2023" name="Front. Plant Sci.">
        <title>Chromosomal-level genome assembly of Melastoma candidum provides insights into trichome evolution.</title>
        <authorList>
            <person name="Zhong Y."/>
            <person name="Wu W."/>
            <person name="Sun C."/>
            <person name="Zou P."/>
            <person name="Liu Y."/>
            <person name="Dai S."/>
            <person name="Zhou R."/>
        </authorList>
    </citation>
    <scope>NUCLEOTIDE SEQUENCE [LARGE SCALE GENOMIC DNA]</scope>
</reference>
<sequence length="870" mass="96492">MDMAKILSLMFGFVSLHVVILLAQPIPGFISIDSGVTNEYTDTYNRIYYETDTGYADTGTNWQVSSDNFGDGFDARSKNMRIFPNGTRNCYTLRPQNGKGNKYLIRASFSYGNYDNRSSPPAFDIHIDVNSWLTYSGSRYFCQEVIYILQRDYVQVCLINTGNGVPFISAVELRLLDNGIYPFESGALVREDRYAMGSSRSIRYPDDPFDRIWYKLLPEDFQAATNTTAIEIDPNNNPYKVPTAVLKTAAVSNVLRSFNLSRPSNSMDGWHFYLYFAEIQLLQQNQTREFSVYIDNMFNTTENLEYSTLTTIPSGLLTGQTIVGFNLTSTARSTLSPIINAFETYKVLELPNSMTYPGDVEAIYNIRTTYGLAKTKESWQGDPCSPVQYKWSGLTCSDDSAPRIVSINLTSSGLTGPIAPALANLTSLQSLDLSNNQLMESVPDFLAQMPSLKILNLGGNNLNGLVPLDLMKKAADGMLLLSIEGNPNLCNSSYCKSTGEPSERRLGFVVPLVTSVSGVIVVVSLVTIAAVTWSRARERRDESSPSMLKTFTPTEIEGITNNFKMIIGEGAFGKVYLGRLDGGAEVAVKVLSQMSRQGHKEFQAEVKLLAVVHHRNLVSLVGYCDDPKSLVLVYEYMSNGNVRDHLLRHEMPVLSWLQRLQIAVGAAQGLEYLHSGCKPPIIHRDLKPANILLDNNMQAKIADFGLSRAFRTDYDSHVSTNPAGTPGYVDPEYESTGNFNQKSDIYSFGVILFELITGQPALLKEGHRVTHIVRRVTPLIERGDIESIIDPRLQGKFRIASAWKVVEVALSCVPTAAVQRPDMGLVLSELKECMAQEISSLHGQRRGAGNQCNSIEMSSLDPSEMSPDSR</sequence>
<evidence type="ECO:0000313" key="1">
    <source>
        <dbReference type="EMBL" id="KAI4381047.1"/>
    </source>
</evidence>
<name>A0ACB9RRG2_9MYRT</name>
<evidence type="ECO:0000313" key="2">
    <source>
        <dbReference type="Proteomes" id="UP001057402"/>
    </source>
</evidence>
<proteinExistence type="predicted"/>
<keyword evidence="2" id="KW-1185">Reference proteome</keyword>
<protein>
    <submittedName>
        <fullName evidence="1">Uncharacterized protein</fullName>
    </submittedName>
</protein>
<gene>
    <name evidence="1" type="ORF">MLD38_007164</name>
</gene>
<accession>A0ACB9RRG2</accession>